<dbReference type="SUPFAM" id="SSF51735">
    <property type="entry name" value="NAD(P)-binding Rossmann-fold domains"/>
    <property type="match status" value="1"/>
</dbReference>
<feature type="binding site" evidence="7">
    <location>
        <position position="329"/>
    </location>
    <ligand>
        <name>substrate</name>
    </ligand>
</feature>
<evidence type="ECO:0000256" key="4">
    <source>
        <dbReference type="ARBA" id="ARBA00022857"/>
    </source>
</evidence>
<comment type="function">
    <text evidence="7">Catalyzes the oxidation of glucose 6-phosphate to 6-phosphogluconolactone.</text>
</comment>
<evidence type="ECO:0000256" key="2">
    <source>
        <dbReference type="ARBA" id="ARBA00009975"/>
    </source>
</evidence>
<dbReference type="PRINTS" id="PR00079">
    <property type="entry name" value="G6PDHDRGNASE"/>
</dbReference>
<name>A0ABP7FQN0_9ACTN</name>
<dbReference type="Gene3D" id="3.40.50.720">
    <property type="entry name" value="NAD(P)-binding Rossmann-like Domain"/>
    <property type="match status" value="1"/>
</dbReference>
<dbReference type="Pfam" id="PF02781">
    <property type="entry name" value="G6PD_C"/>
    <property type="match status" value="1"/>
</dbReference>
<dbReference type="HAMAP" id="MF_00966">
    <property type="entry name" value="G6PD"/>
    <property type="match status" value="1"/>
</dbReference>
<comment type="catalytic activity">
    <reaction evidence="7">
        <text>D-glucose 6-phosphate + NADP(+) = 6-phospho-D-glucono-1,5-lactone + NADPH + H(+)</text>
        <dbReference type="Rhea" id="RHEA:15841"/>
        <dbReference type="ChEBI" id="CHEBI:15378"/>
        <dbReference type="ChEBI" id="CHEBI:57783"/>
        <dbReference type="ChEBI" id="CHEBI:57955"/>
        <dbReference type="ChEBI" id="CHEBI:58349"/>
        <dbReference type="ChEBI" id="CHEBI:61548"/>
        <dbReference type="EC" id="1.1.1.49"/>
    </reaction>
</comment>
<reference evidence="11" key="1">
    <citation type="journal article" date="2019" name="Int. J. Syst. Evol. Microbiol.">
        <title>The Global Catalogue of Microorganisms (GCM) 10K type strain sequencing project: providing services to taxonomists for standard genome sequencing and annotation.</title>
        <authorList>
            <consortium name="The Broad Institute Genomics Platform"/>
            <consortium name="The Broad Institute Genome Sequencing Center for Infectious Disease"/>
            <person name="Wu L."/>
            <person name="Ma J."/>
        </authorList>
    </citation>
    <scope>NUCLEOTIDE SEQUENCE [LARGE SCALE GENOMIC DNA]</scope>
    <source>
        <strain evidence="11">JCM 17137</strain>
    </source>
</reference>
<dbReference type="InterPro" id="IPR022674">
    <property type="entry name" value="G6P_DH_NAD-bd"/>
</dbReference>
<dbReference type="InterPro" id="IPR001282">
    <property type="entry name" value="G6P_DH"/>
</dbReference>
<proteinExistence type="inferred from homology"/>
<dbReference type="PANTHER" id="PTHR23429:SF0">
    <property type="entry name" value="GLUCOSE-6-PHOSPHATE 1-DEHYDROGENASE"/>
    <property type="match status" value="1"/>
</dbReference>
<dbReference type="EMBL" id="BAABDD010000010">
    <property type="protein sequence ID" value="GAA3745793.1"/>
    <property type="molecule type" value="Genomic_DNA"/>
</dbReference>
<evidence type="ECO:0000256" key="6">
    <source>
        <dbReference type="ARBA" id="ARBA00023277"/>
    </source>
</evidence>
<evidence type="ECO:0000313" key="11">
    <source>
        <dbReference type="Proteomes" id="UP001500908"/>
    </source>
</evidence>
<dbReference type="SUPFAM" id="SSF55347">
    <property type="entry name" value="Glyceraldehyde-3-phosphate dehydrogenase-like, C-terminal domain"/>
    <property type="match status" value="1"/>
</dbReference>
<keyword evidence="5 7" id="KW-0560">Oxidoreductase</keyword>
<feature type="domain" description="Glucose-6-phosphate dehydrogenase NAD-binding" evidence="8">
    <location>
        <begin position="16"/>
        <end position="190"/>
    </location>
</feature>
<keyword evidence="11" id="KW-1185">Reference proteome</keyword>
<dbReference type="InterPro" id="IPR036291">
    <property type="entry name" value="NAD(P)-bd_dom_sf"/>
</dbReference>
<dbReference type="EC" id="1.1.1.49" evidence="7"/>
<evidence type="ECO:0000256" key="3">
    <source>
        <dbReference type="ARBA" id="ARBA00022526"/>
    </source>
</evidence>
<dbReference type="InterPro" id="IPR022675">
    <property type="entry name" value="G6P_DH_C"/>
</dbReference>
<feature type="domain" description="Glucose-6-phosphate dehydrogenase C-terminal" evidence="9">
    <location>
        <begin position="192"/>
        <end position="466"/>
    </location>
</feature>
<dbReference type="PIRSF" id="PIRSF000110">
    <property type="entry name" value="G6PD"/>
    <property type="match status" value="1"/>
</dbReference>
<dbReference type="RefSeq" id="WP_344971514.1">
    <property type="nucleotide sequence ID" value="NZ_BAABDD010000010.1"/>
</dbReference>
<feature type="binding site" evidence="7">
    <location>
        <position position="151"/>
    </location>
    <ligand>
        <name>NADP(+)</name>
        <dbReference type="ChEBI" id="CHEBI:58349"/>
    </ligand>
</feature>
<sequence length="475" mass="52772">MTSTRESAPLVPQVLVLLGATGDLARRKLFPGLFRLDRAGLLPPLRVAAAGQRQRRDADFRAHVCEALVEFADDPGDEQARHAFAAKVCYSAATPDDGAHLATRVAELERELGGHAERLVYLSVPPDVTEPMITMLGRTGLAKDARLVLEKPFGTDLESARTLNATLHEVVTESQVFRIDHFLGKEAVQNVLALRFANGLFEPVWNRHHISYVQIDVPEASAIEGRAGFYETTGAFRDMVSTHLFQLLGFVALEPPSRLTAETLRAEKAKVFDSVRPLTPERTVFGQYEGYRDEAGVAADSQVETFVAAEARIDNWRWKEVPFLLRTGKALAAQRRTVTIGFREPPPLFGSGNDASPGGDELAFELTVEPRISIDVRTKRPGPELEIAPARFVLDFAEAFDEERAVPAYERLLLDVMRGDQMLFTRDDEVERIWQACDRLLRHPPTPISYPQGSWGPQRATDLAGARSWRVSRGV</sequence>
<evidence type="ECO:0000256" key="1">
    <source>
        <dbReference type="ARBA" id="ARBA00004937"/>
    </source>
</evidence>
<feature type="binding site" evidence="7">
    <location>
        <begin position="19"/>
        <end position="26"/>
    </location>
    <ligand>
        <name>NADP(+)</name>
        <dbReference type="ChEBI" id="CHEBI:58349"/>
    </ligand>
</feature>
<keyword evidence="3 7" id="KW-0313">Glucose metabolism</keyword>
<comment type="pathway">
    <text evidence="1 7">Carbohydrate degradation; pentose phosphate pathway; D-ribulose 5-phosphate from D-glucose 6-phosphate (oxidative stage): step 1/3.</text>
</comment>
<comment type="caution">
    <text evidence="7">Lacks conserved residue(s) required for the propagation of feature annotation.</text>
</comment>
<protein>
    <recommendedName>
        <fullName evidence="7">Glucose-6-phosphate 1-dehydrogenase</fullName>
        <shortName evidence="7">G6PD</shortName>
        <ecNumber evidence="7">1.1.1.49</ecNumber>
    </recommendedName>
</protein>
<evidence type="ECO:0000259" key="9">
    <source>
        <dbReference type="Pfam" id="PF02781"/>
    </source>
</evidence>
<dbReference type="Gene3D" id="3.30.360.10">
    <property type="entry name" value="Dihydrodipicolinate Reductase, domain 2"/>
    <property type="match status" value="1"/>
</dbReference>
<evidence type="ECO:0000313" key="10">
    <source>
        <dbReference type="EMBL" id="GAA3745793.1"/>
    </source>
</evidence>
<dbReference type="PANTHER" id="PTHR23429">
    <property type="entry name" value="GLUCOSE-6-PHOSPHATE 1-DEHYDROGENASE G6PD"/>
    <property type="match status" value="1"/>
</dbReference>
<keyword evidence="6 7" id="KW-0119">Carbohydrate metabolism</keyword>
<evidence type="ECO:0000256" key="5">
    <source>
        <dbReference type="ARBA" id="ARBA00023002"/>
    </source>
</evidence>
<dbReference type="InterPro" id="IPR019796">
    <property type="entry name" value="G6P_DH_AS"/>
</dbReference>
<comment type="caution">
    <text evidence="10">The sequence shown here is derived from an EMBL/GenBank/DDBJ whole genome shotgun (WGS) entry which is preliminary data.</text>
</comment>
<gene>
    <name evidence="10" type="primary">zwf_2</name>
    <name evidence="7" type="synonym">zwf</name>
    <name evidence="10" type="ORF">GCM10022402_26730</name>
</gene>
<feature type="active site" description="Proton acceptor" evidence="7">
    <location>
        <position position="243"/>
    </location>
</feature>
<dbReference type="PROSITE" id="PS00069">
    <property type="entry name" value="G6P_DEHYDROGENASE"/>
    <property type="match status" value="1"/>
</dbReference>
<dbReference type="NCBIfam" id="TIGR00871">
    <property type="entry name" value="zwf"/>
    <property type="match status" value="1"/>
</dbReference>
<dbReference type="Proteomes" id="UP001500908">
    <property type="component" value="Unassembled WGS sequence"/>
</dbReference>
<comment type="similarity">
    <text evidence="2 7">Belongs to the glucose-6-phosphate dehydrogenase family.</text>
</comment>
<feature type="binding site" evidence="7">
    <location>
        <position position="219"/>
    </location>
    <ligand>
        <name>substrate</name>
    </ligand>
</feature>
<feature type="binding site" evidence="7">
    <location>
        <position position="185"/>
    </location>
    <ligand>
        <name>substrate</name>
    </ligand>
</feature>
<accession>A0ABP7FQN0</accession>
<evidence type="ECO:0000259" key="8">
    <source>
        <dbReference type="Pfam" id="PF00479"/>
    </source>
</evidence>
<evidence type="ECO:0000256" key="7">
    <source>
        <dbReference type="HAMAP-Rule" id="MF_00966"/>
    </source>
</evidence>
<dbReference type="Pfam" id="PF00479">
    <property type="entry name" value="G6PD_N"/>
    <property type="match status" value="1"/>
</dbReference>
<feature type="binding site" evidence="7">
    <location>
        <position position="238"/>
    </location>
    <ligand>
        <name>substrate</name>
    </ligand>
</feature>
<feature type="binding site" evidence="7">
    <location>
        <position position="181"/>
    </location>
    <ligand>
        <name>substrate</name>
    </ligand>
</feature>
<organism evidence="10 11">
    <name type="scientific">Salinactinospora qingdaonensis</name>
    <dbReference type="NCBI Taxonomy" id="702744"/>
    <lineage>
        <taxon>Bacteria</taxon>
        <taxon>Bacillati</taxon>
        <taxon>Actinomycetota</taxon>
        <taxon>Actinomycetes</taxon>
        <taxon>Streptosporangiales</taxon>
        <taxon>Nocardiopsidaceae</taxon>
        <taxon>Salinactinospora</taxon>
    </lineage>
</organism>
<keyword evidence="4 7" id="KW-0521">NADP</keyword>